<feature type="region of interest" description="Disordered" evidence="1">
    <location>
        <begin position="63"/>
        <end position="140"/>
    </location>
</feature>
<proteinExistence type="predicted"/>
<dbReference type="EnsemblPlants" id="TuG1812G0100003067.01.T01">
    <property type="protein sequence ID" value="TuG1812G0100003067.01.T01.cds449020"/>
    <property type="gene ID" value="TuG1812G0100003067.01"/>
</dbReference>
<feature type="compositionally biased region" description="Basic residues" evidence="1">
    <location>
        <begin position="129"/>
        <end position="140"/>
    </location>
</feature>
<evidence type="ECO:0000313" key="2">
    <source>
        <dbReference type="EnsemblPlants" id="TuG1812G0100003067.01.T01.cds449020"/>
    </source>
</evidence>
<organism evidence="2 3">
    <name type="scientific">Triticum urartu</name>
    <name type="common">Red wild einkorn</name>
    <name type="synonym">Crithodium urartu</name>
    <dbReference type="NCBI Taxonomy" id="4572"/>
    <lineage>
        <taxon>Eukaryota</taxon>
        <taxon>Viridiplantae</taxon>
        <taxon>Streptophyta</taxon>
        <taxon>Embryophyta</taxon>
        <taxon>Tracheophyta</taxon>
        <taxon>Spermatophyta</taxon>
        <taxon>Magnoliopsida</taxon>
        <taxon>Liliopsida</taxon>
        <taxon>Poales</taxon>
        <taxon>Poaceae</taxon>
        <taxon>BOP clade</taxon>
        <taxon>Pooideae</taxon>
        <taxon>Triticodae</taxon>
        <taxon>Triticeae</taxon>
        <taxon>Triticinae</taxon>
        <taxon>Triticum</taxon>
    </lineage>
</organism>
<dbReference type="Gramene" id="TuG1812G0100003067.01.T01">
    <property type="protein sequence ID" value="TuG1812G0100003067.01.T01.cds449020"/>
    <property type="gene ID" value="TuG1812G0100003067.01"/>
</dbReference>
<evidence type="ECO:0000256" key="1">
    <source>
        <dbReference type="SAM" id="MobiDB-lite"/>
    </source>
</evidence>
<dbReference type="Proteomes" id="UP000015106">
    <property type="component" value="Chromosome 1"/>
</dbReference>
<reference evidence="2" key="3">
    <citation type="submission" date="2022-06" db="UniProtKB">
        <authorList>
            <consortium name="EnsemblPlants"/>
        </authorList>
    </citation>
    <scope>IDENTIFICATION</scope>
</reference>
<sequence length="186" mass="19754">LLRLGLLLRPTFLSPRLLLLLVLLLHAALLLGRRIVAVAVVAVPLHVVDPPVVPVALAGSRGVPPHGEGPPHGARQGAPGLVTGPAAEPLRAGGEGPRQGDRPDGQPFPRVGLLGVGQLQRSPGPGALGHRRHRHRHRRGRGGEVGVAIHLEQMDLAPCFRETELVIKEALWAGAANQHRDKIMDK</sequence>
<reference evidence="3" key="1">
    <citation type="journal article" date="2013" name="Nature">
        <title>Draft genome of the wheat A-genome progenitor Triticum urartu.</title>
        <authorList>
            <person name="Ling H.Q."/>
            <person name="Zhao S."/>
            <person name="Liu D."/>
            <person name="Wang J."/>
            <person name="Sun H."/>
            <person name="Zhang C."/>
            <person name="Fan H."/>
            <person name="Li D."/>
            <person name="Dong L."/>
            <person name="Tao Y."/>
            <person name="Gao C."/>
            <person name="Wu H."/>
            <person name="Li Y."/>
            <person name="Cui Y."/>
            <person name="Guo X."/>
            <person name="Zheng S."/>
            <person name="Wang B."/>
            <person name="Yu K."/>
            <person name="Liang Q."/>
            <person name="Yang W."/>
            <person name="Lou X."/>
            <person name="Chen J."/>
            <person name="Feng M."/>
            <person name="Jian J."/>
            <person name="Zhang X."/>
            <person name="Luo G."/>
            <person name="Jiang Y."/>
            <person name="Liu J."/>
            <person name="Wang Z."/>
            <person name="Sha Y."/>
            <person name="Zhang B."/>
            <person name="Wu H."/>
            <person name="Tang D."/>
            <person name="Shen Q."/>
            <person name="Xue P."/>
            <person name="Zou S."/>
            <person name="Wang X."/>
            <person name="Liu X."/>
            <person name="Wang F."/>
            <person name="Yang Y."/>
            <person name="An X."/>
            <person name="Dong Z."/>
            <person name="Zhang K."/>
            <person name="Zhang X."/>
            <person name="Luo M.C."/>
            <person name="Dvorak J."/>
            <person name="Tong Y."/>
            <person name="Wang J."/>
            <person name="Yang H."/>
            <person name="Li Z."/>
            <person name="Wang D."/>
            <person name="Zhang A."/>
            <person name="Wang J."/>
        </authorList>
    </citation>
    <scope>NUCLEOTIDE SEQUENCE</scope>
    <source>
        <strain evidence="3">cv. G1812</strain>
    </source>
</reference>
<keyword evidence="3" id="KW-1185">Reference proteome</keyword>
<accession>A0A8R7P757</accession>
<name>A0A8R7P757_TRIUA</name>
<protein>
    <submittedName>
        <fullName evidence="2">Uncharacterized protein</fullName>
    </submittedName>
</protein>
<dbReference type="AlphaFoldDB" id="A0A8R7P757"/>
<reference evidence="2" key="2">
    <citation type="submission" date="2018-03" db="EMBL/GenBank/DDBJ databases">
        <title>The Triticum urartu genome reveals the dynamic nature of wheat genome evolution.</title>
        <authorList>
            <person name="Ling H."/>
            <person name="Ma B."/>
            <person name="Shi X."/>
            <person name="Liu H."/>
            <person name="Dong L."/>
            <person name="Sun H."/>
            <person name="Cao Y."/>
            <person name="Gao Q."/>
            <person name="Zheng S."/>
            <person name="Li Y."/>
            <person name="Yu Y."/>
            <person name="Du H."/>
            <person name="Qi M."/>
            <person name="Li Y."/>
            <person name="Yu H."/>
            <person name="Cui Y."/>
            <person name="Wang N."/>
            <person name="Chen C."/>
            <person name="Wu H."/>
            <person name="Zhao Y."/>
            <person name="Zhang J."/>
            <person name="Li Y."/>
            <person name="Zhou W."/>
            <person name="Zhang B."/>
            <person name="Hu W."/>
            <person name="Eijk M."/>
            <person name="Tang J."/>
            <person name="Witsenboer H."/>
            <person name="Zhao S."/>
            <person name="Li Z."/>
            <person name="Zhang A."/>
            <person name="Wang D."/>
            <person name="Liang C."/>
        </authorList>
    </citation>
    <scope>NUCLEOTIDE SEQUENCE [LARGE SCALE GENOMIC DNA]</scope>
    <source>
        <strain evidence="2">cv. G1812</strain>
    </source>
</reference>
<evidence type="ECO:0000313" key="3">
    <source>
        <dbReference type="Proteomes" id="UP000015106"/>
    </source>
</evidence>